<dbReference type="SUPFAM" id="SSF52540">
    <property type="entry name" value="P-loop containing nucleoside triphosphate hydrolases"/>
    <property type="match status" value="2"/>
</dbReference>
<keyword evidence="7" id="KW-0238">DNA-binding</keyword>
<reference evidence="12 13" key="2">
    <citation type="journal article" date="2010" name="Nucleic Acids Res.">
        <title>BeetleBase in 2010: revisions to provide comprehensive genomic information for Tribolium castaneum.</title>
        <authorList>
            <person name="Kim H.S."/>
            <person name="Murphy T."/>
            <person name="Xia J."/>
            <person name="Caragea D."/>
            <person name="Park Y."/>
            <person name="Beeman R.W."/>
            <person name="Lorenzen M.D."/>
            <person name="Butcher S."/>
            <person name="Manak J.R."/>
            <person name="Brown S.J."/>
        </authorList>
    </citation>
    <scope>GENOME REANNOTATION</scope>
    <source>
        <strain evidence="12 13">Georgia GA2</strain>
    </source>
</reference>
<dbReference type="Pfam" id="PF00271">
    <property type="entry name" value="Helicase_C"/>
    <property type="match status" value="1"/>
</dbReference>
<dbReference type="PROSITE" id="PS51194">
    <property type="entry name" value="HELICASE_CTER"/>
    <property type="match status" value="1"/>
</dbReference>
<proteinExistence type="inferred from homology"/>
<dbReference type="GO" id="GO:0003712">
    <property type="term" value="F:transcription coregulator activity"/>
    <property type="evidence" value="ECO:0000318"/>
    <property type="project" value="GO_Central"/>
</dbReference>
<dbReference type="PANTHER" id="PTHR45797:SF3">
    <property type="entry name" value="TRANSCRIPTIONAL REGULATOR ATRX HOMOLOG"/>
    <property type="match status" value="1"/>
</dbReference>
<protein>
    <submittedName>
        <fullName evidence="12">Helicase ARIP4-like Protein</fullName>
    </submittedName>
</protein>
<dbReference type="GO" id="GO:0004386">
    <property type="term" value="F:helicase activity"/>
    <property type="evidence" value="ECO:0007669"/>
    <property type="project" value="UniProtKB-KW"/>
</dbReference>
<evidence type="ECO:0000259" key="10">
    <source>
        <dbReference type="PROSITE" id="PS51192"/>
    </source>
</evidence>
<comment type="subcellular location">
    <subcellularLocation>
        <location evidence="1">Nucleus</location>
    </subcellularLocation>
</comment>
<feature type="region of interest" description="Disordered" evidence="9">
    <location>
        <begin position="407"/>
        <end position="484"/>
    </location>
</feature>
<dbReference type="Gene3D" id="3.40.50.300">
    <property type="entry name" value="P-loop containing nucleotide triphosphate hydrolases"/>
    <property type="match status" value="1"/>
</dbReference>
<evidence type="ECO:0000256" key="2">
    <source>
        <dbReference type="ARBA" id="ARBA00007025"/>
    </source>
</evidence>
<evidence type="ECO:0000256" key="8">
    <source>
        <dbReference type="ARBA" id="ARBA00023242"/>
    </source>
</evidence>
<dbReference type="GO" id="GO:0003677">
    <property type="term" value="F:DNA binding"/>
    <property type="evidence" value="ECO:0007669"/>
    <property type="project" value="UniProtKB-KW"/>
</dbReference>
<keyword evidence="4" id="KW-0378">Hydrolase</keyword>
<dbReference type="InterPro" id="IPR049730">
    <property type="entry name" value="SNF2/RAD54-like_C"/>
</dbReference>
<dbReference type="Pfam" id="PF00176">
    <property type="entry name" value="SNF2-rel_dom"/>
    <property type="match status" value="1"/>
</dbReference>
<dbReference type="SMART" id="SM00487">
    <property type="entry name" value="DEXDc"/>
    <property type="match status" value="1"/>
</dbReference>
<evidence type="ECO:0000313" key="12">
    <source>
        <dbReference type="EMBL" id="EFA07270.2"/>
    </source>
</evidence>
<evidence type="ECO:0000256" key="7">
    <source>
        <dbReference type="ARBA" id="ARBA00023125"/>
    </source>
</evidence>
<keyword evidence="3" id="KW-0547">Nucleotide-binding</keyword>
<feature type="region of interest" description="Disordered" evidence="9">
    <location>
        <begin position="266"/>
        <end position="289"/>
    </location>
</feature>
<dbReference type="CDD" id="cd18793">
    <property type="entry name" value="SF2_C_SNF"/>
    <property type="match status" value="1"/>
</dbReference>
<evidence type="ECO:0000256" key="9">
    <source>
        <dbReference type="SAM" id="MobiDB-lite"/>
    </source>
</evidence>
<dbReference type="GO" id="GO:0016887">
    <property type="term" value="F:ATP hydrolysis activity"/>
    <property type="evidence" value="ECO:0007669"/>
    <property type="project" value="InterPro"/>
</dbReference>
<dbReference type="GO" id="GO:0006325">
    <property type="term" value="P:chromatin organization"/>
    <property type="evidence" value="ECO:0000318"/>
    <property type="project" value="GO_Central"/>
</dbReference>
<dbReference type="EMBL" id="KQ971352">
    <property type="protein sequence ID" value="EFA07270.2"/>
    <property type="molecule type" value="Genomic_DNA"/>
</dbReference>
<evidence type="ECO:0000256" key="5">
    <source>
        <dbReference type="ARBA" id="ARBA00022806"/>
    </source>
</evidence>
<keyword evidence="8" id="KW-0539">Nucleus</keyword>
<name>D6WP72_TRICA</name>
<dbReference type="Proteomes" id="UP000007266">
    <property type="component" value="Linkage group 7"/>
</dbReference>
<feature type="compositionally biased region" description="Acidic residues" evidence="9">
    <location>
        <begin position="269"/>
        <end position="281"/>
    </location>
</feature>
<organism evidence="12 13">
    <name type="scientific">Tribolium castaneum</name>
    <name type="common">Red flour beetle</name>
    <dbReference type="NCBI Taxonomy" id="7070"/>
    <lineage>
        <taxon>Eukaryota</taxon>
        <taxon>Metazoa</taxon>
        <taxon>Ecdysozoa</taxon>
        <taxon>Arthropoda</taxon>
        <taxon>Hexapoda</taxon>
        <taxon>Insecta</taxon>
        <taxon>Pterygota</taxon>
        <taxon>Neoptera</taxon>
        <taxon>Endopterygota</taxon>
        <taxon>Coleoptera</taxon>
        <taxon>Polyphaga</taxon>
        <taxon>Cucujiformia</taxon>
        <taxon>Tenebrionidae</taxon>
        <taxon>Tenebrionidae incertae sedis</taxon>
        <taxon>Tribolium</taxon>
    </lineage>
</organism>
<dbReference type="OMA" id="PCKNEIV"/>
<dbReference type="PROSITE" id="PS51192">
    <property type="entry name" value="HELICASE_ATP_BIND_1"/>
    <property type="match status" value="1"/>
</dbReference>
<evidence type="ECO:0000256" key="4">
    <source>
        <dbReference type="ARBA" id="ARBA00022801"/>
    </source>
</evidence>
<dbReference type="InterPro" id="IPR038718">
    <property type="entry name" value="SNF2-like_sf"/>
</dbReference>
<reference evidence="12 13" key="1">
    <citation type="journal article" date="2008" name="Nature">
        <title>The genome of the model beetle and pest Tribolium castaneum.</title>
        <authorList>
            <consortium name="Tribolium Genome Sequencing Consortium"/>
            <person name="Richards S."/>
            <person name="Gibbs R.A."/>
            <person name="Weinstock G.M."/>
            <person name="Brown S.J."/>
            <person name="Denell R."/>
            <person name="Beeman R.W."/>
            <person name="Gibbs R."/>
            <person name="Beeman R.W."/>
            <person name="Brown S.J."/>
            <person name="Bucher G."/>
            <person name="Friedrich M."/>
            <person name="Grimmelikhuijzen C.J."/>
            <person name="Klingler M."/>
            <person name="Lorenzen M."/>
            <person name="Richards S."/>
            <person name="Roth S."/>
            <person name="Schroder R."/>
            <person name="Tautz D."/>
            <person name="Zdobnov E.M."/>
            <person name="Muzny D."/>
            <person name="Gibbs R.A."/>
            <person name="Weinstock G.M."/>
            <person name="Attaway T."/>
            <person name="Bell S."/>
            <person name="Buhay C.J."/>
            <person name="Chandrabose M.N."/>
            <person name="Chavez D."/>
            <person name="Clerk-Blankenburg K.P."/>
            <person name="Cree A."/>
            <person name="Dao M."/>
            <person name="Davis C."/>
            <person name="Chacko J."/>
            <person name="Dinh H."/>
            <person name="Dugan-Rocha S."/>
            <person name="Fowler G."/>
            <person name="Garner T.T."/>
            <person name="Garnes J."/>
            <person name="Gnirke A."/>
            <person name="Hawes A."/>
            <person name="Hernandez J."/>
            <person name="Hines S."/>
            <person name="Holder M."/>
            <person name="Hume J."/>
            <person name="Jhangiani S.N."/>
            <person name="Joshi V."/>
            <person name="Khan Z.M."/>
            <person name="Jackson L."/>
            <person name="Kovar C."/>
            <person name="Kowis A."/>
            <person name="Lee S."/>
            <person name="Lewis L.R."/>
            <person name="Margolis J."/>
            <person name="Morgan M."/>
            <person name="Nazareth L.V."/>
            <person name="Nguyen N."/>
            <person name="Okwuonu G."/>
            <person name="Parker D."/>
            <person name="Richards S."/>
            <person name="Ruiz S.J."/>
            <person name="Santibanez J."/>
            <person name="Savard J."/>
            <person name="Scherer S.E."/>
            <person name="Schneider B."/>
            <person name="Sodergren E."/>
            <person name="Tautz D."/>
            <person name="Vattahil S."/>
            <person name="Villasana D."/>
            <person name="White C.S."/>
            <person name="Wright R."/>
            <person name="Park Y."/>
            <person name="Beeman R.W."/>
            <person name="Lord J."/>
            <person name="Oppert B."/>
            <person name="Lorenzen M."/>
            <person name="Brown S."/>
            <person name="Wang L."/>
            <person name="Savard J."/>
            <person name="Tautz D."/>
            <person name="Richards S."/>
            <person name="Weinstock G."/>
            <person name="Gibbs R.A."/>
            <person name="Liu Y."/>
            <person name="Worley K."/>
            <person name="Weinstock G."/>
            <person name="Elsik C.G."/>
            <person name="Reese J.T."/>
            <person name="Elhaik E."/>
            <person name="Landan G."/>
            <person name="Graur D."/>
            <person name="Arensburger P."/>
            <person name="Atkinson P."/>
            <person name="Beeman R.W."/>
            <person name="Beidler J."/>
            <person name="Brown S.J."/>
            <person name="Demuth J.P."/>
            <person name="Drury D.W."/>
            <person name="Du Y.Z."/>
            <person name="Fujiwara H."/>
            <person name="Lorenzen M."/>
            <person name="Maselli V."/>
            <person name="Osanai M."/>
            <person name="Park Y."/>
            <person name="Robertson H.M."/>
            <person name="Tu Z."/>
            <person name="Wang J.J."/>
            <person name="Wang S."/>
            <person name="Richards S."/>
            <person name="Song H."/>
            <person name="Zhang L."/>
            <person name="Sodergren E."/>
            <person name="Werner D."/>
            <person name="Stanke M."/>
            <person name="Morgenstern B."/>
            <person name="Solovyev V."/>
            <person name="Kosarev P."/>
            <person name="Brown G."/>
            <person name="Chen H.C."/>
            <person name="Ermolaeva O."/>
            <person name="Hlavina W."/>
            <person name="Kapustin Y."/>
            <person name="Kiryutin B."/>
            <person name="Kitts P."/>
            <person name="Maglott D."/>
            <person name="Pruitt K."/>
            <person name="Sapojnikov V."/>
            <person name="Souvorov A."/>
            <person name="Mackey A.J."/>
            <person name="Waterhouse R.M."/>
            <person name="Wyder S."/>
            <person name="Zdobnov E.M."/>
            <person name="Zdobnov E.M."/>
            <person name="Wyder S."/>
            <person name="Kriventseva E.V."/>
            <person name="Kadowaki T."/>
            <person name="Bork P."/>
            <person name="Aranda M."/>
            <person name="Bao R."/>
            <person name="Beermann A."/>
            <person name="Berns N."/>
            <person name="Bolognesi R."/>
            <person name="Bonneton F."/>
            <person name="Bopp D."/>
            <person name="Brown S.J."/>
            <person name="Bucher G."/>
            <person name="Butts T."/>
            <person name="Chaumot A."/>
            <person name="Denell R.E."/>
            <person name="Ferrier D.E."/>
            <person name="Friedrich M."/>
            <person name="Gordon C.M."/>
            <person name="Jindra M."/>
            <person name="Klingler M."/>
            <person name="Lan Q."/>
            <person name="Lattorff H.M."/>
            <person name="Laudet V."/>
            <person name="von Levetsow C."/>
            <person name="Liu Z."/>
            <person name="Lutz R."/>
            <person name="Lynch J.A."/>
            <person name="da Fonseca R.N."/>
            <person name="Posnien N."/>
            <person name="Reuter R."/>
            <person name="Roth S."/>
            <person name="Savard J."/>
            <person name="Schinko J.B."/>
            <person name="Schmitt C."/>
            <person name="Schoppmeier M."/>
            <person name="Schroder R."/>
            <person name="Shippy T.D."/>
            <person name="Simonnet F."/>
            <person name="Marques-Souza H."/>
            <person name="Tautz D."/>
            <person name="Tomoyasu Y."/>
            <person name="Trauner J."/>
            <person name="Van der Zee M."/>
            <person name="Vervoort M."/>
            <person name="Wittkopp N."/>
            <person name="Wimmer E.A."/>
            <person name="Yang X."/>
            <person name="Jones A.K."/>
            <person name="Sattelle D.B."/>
            <person name="Ebert P.R."/>
            <person name="Nelson D."/>
            <person name="Scott J.G."/>
            <person name="Beeman R.W."/>
            <person name="Muthukrishnan S."/>
            <person name="Kramer K.J."/>
            <person name="Arakane Y."/>
            <person name="Beeman R.W."/>
            <person name="Zhu Q."/>
            <person name="Hogenkamp D."/>
            <person name="Dixit R."/>
            <person name="Oppert B."/>
            <person name="Jiang H."/>
            <person name="Zou Z."/>
            <person name="Marshall J."/>
            <person name="Elpidina E."/>
            <person name="Vinokurov K."/>
            <person name="Oppert C."/>
            <person name="Zou Z."/>
            <person name="Evans J."/>
            <person name="Lu Z."/>
            <person name="Zhao P."/>
            <person name="Sumathipala N."/>
            <person name="Altincicek B."/>
            <person name="Vilcinskas A."/>
            <person name="Williams M."/>
            <person name="Hultmark D."/>
            <person name="Hetru C."/>
            <person name="Jiang H."/>
            <person name="Grimmelikhuijzen C.J."/>
            <person name="Hauser F."/>
            <person name="Cazzamali G."/>
            <person name="Williamson M."/>
            <person name="Park Y."/>
            <person name="Li B."/>
            <person name="Tanaka Y."/>
            <person name="Predel R."/>
            <person name="Neupert S."/>
            <person name="Schachtner J."/>
            <person name="Verleyen P."/>
            <person name="Raible F."/>
            <person name="Bork P."/>
            <person name="Friedrich M."/>
            <person name="Walden K.K."/>
            <person name="Robertson H.M."/>
            <person name="Angeli S."/>
            <person name="Foret S."/>
            <person name="Bucher G."/>
            <person name="Schuetz S."/>
            <person name="Maleszka R."/>
            <person name="Wimmer E.A."/>
            <person name="Beeman R.W."/>
            <person name="Lorenzen M."/>
            <person name="Tomoyasu Y."/>
            <person name="Miller S.C."/>
            <person name="Grossmann D."/>
            <person name="Bucher G."/>
        </authorList>
    </citation>
    <scope>NUCLEOTIDE SEQUENCE [LARGE SCALE GENOMIC DNA]</scope>
    <source>
        <strain evidence="12 13">Georgia GA2</strain>
    </source>
</reference>
<dbReference type="Gene3D" id="3.40.50.10810">
    <property type="entry name" value="Tandem AAA-ATPase domain"/>
    <property type="match status" value="1"/>
</dbReference>
<keyword evidence="13" id="KW-1185">Reference proteome</keyword>
<evidence type="ECO:0000256" key="1">
    <source>
        <dbReference type="ARBA" id="ARBA00004123"/>
    </source>
</evidence>
<sequence>MMESSCSELQKVLVDVLSDLKYMSTQVIKKSDKLLNDVESLNPSSVEPLAQNFKTLIERININVGEFVNTFNSAFETYKKADEAEKSKTASSLKTREDLPEVKAVTQETDIDLVCDIDSNAQLPGTSGTLDIPTVDIQDDKSDDGSETDCDEPTLRNFDIPLADGSVDDVAGELKKALDELTSQDETKHEIRHHFETASFDFDDVDEQLTVAIEKAKDSPGRGQEDNHELLDLLNKAVDDSDVDLITKGDQALQILEEDMSLSSCQDSFSDDSLSDDDNSDNEVNRKNEDNVEDFCSSVAAEDCQNFSLKLRRIDSSDGEIDRLCNTDTLKRKCKKITARHRKKKYRRLIPLDSSSSSSSSEDENSSDGSVTPDLIIDEQRPSSPVFGDDAENEALAALADNLVDRLDSGESSSDSDTTEEEEPAKKKRKMTPENMDESKNVKTTTEDKDTSSSSLDEETIPKRKSWKNDPLLRSSSSDSDSDADSLVFHVRDKRTKDNTDLNENVVKVNNNSDKRNVVEIENLDSDQESISENKNEIKVANNNFETMIITDSSDSSSDSDDVLIVEDETGGTKGRRNIRAILSDDELNELTQQAKNEENERIMRLAEHSKNIESIQSQHEDFILDFDVKTGEPLVTVDHKLAKMLKPHQKSGIQFMWEACYESVEILKTKPGSGCILAHCMGLGKTLQVITLIHTLFTHPVTKTKHVLVVCPLSTVINWKNEFKKAFKQLDNPPDIYPYWIIKGDISEKINIIHTWRQTGGVLILGYDAYQIITNEKTALRITAVEKQRALEALVDPGPDLIVCDEGHQLKNGKTLKTQALMKVKTKRRIVLTGTPLQNNLKEYYFMVQFVKPHLLGTYLEYTNRFASPIMNGQFHDSTPGDIKLMKKRTHVLTKMLKNTIHRVEGSVLSTYLPEITDYTIFIKLTPLQIDLYTRYIDLVTGQASNLSSTFFHDVRMTNFCNLHPYALHLHYSKPTLKRKAKTAGLIENLEGDDNNVEHIRADWYKNLLPADVSTNINYSTKIKLILDIISECMRNNEKVLIFGQYLVELDIVEHFLKQFRNWRPNVDYYRMDGDTSVENRDILCKKFNSNPTSKVFLLTHKVGGLGLNLTGANRVILIGSNHNPSHDSQSLYRVYRFGQERKCYVYRLVSLGTMEEKIYHRCVLKLSISGTVVDKLHFDRRYKTTDLKEMYKYDFDKYNSERPIPAVPSDMLMALLLKNCPDIFGYHLHNALLENRPEEELTDEDKKLAWDEFNNLAEAARTNAPNPPNIPNLVLNPMSTNTRGFVPKTQGPSTPNNPFVNLLLGRIGLENGELKKIMSDRFKMTMANKTPTTGEFNYALNKFI</sequence>
<keyword evidence="6" id="KW-0067">ATP-binding</keyword>
<dbReference type="GO" id="GO:0005524">
    <property type="term" value="F:ATP binding"/>
    <property type="evidence" value="ECO:0007669"/>
    <property type="project" value="UniProtKB-KW"/>
</dbReference>
<dbReference type="InterPro" id="IPR027417">
    <property type="entry name" value="P-loop_NTPase"/>
</dbReference>
<comment type="similarity">
    <text evidence="2">Belongs to the SNF2/RAD54 helicase family.</text>
</comment>
<gene>
    <name evidence="12" type="primary">AUGUSTUS-3.0.2_13301</name>
    <name evidence="12" type="ORF">TcasGA2_TC013301</name>
</gene>
<dbReference type="InterPro" id="IPR001650">
    <property type="entry name" value="Helicase_C-like"/>
</dbReference>
<dbReference type="GO" id="GO:0140658">
    <property type="term" value="F:ATP-dependent chromatin remodeler activity"/>
    <property type="evidence" value="ECO:0000318"/>
    <property type="project" value="GO_Central"/>
</dbReference>
<feature type="domain" description="Helicase C-terminal" evidence="11">
    <location>
        <begin position="1026"/>
        <end position="1190"/>
    </location>
</feature>
<dbReference type="GO" id="GO:0005634">
    <property type="term" value="C:nucleus"/>
    <property type="evidence" value="ECO:0000318"/>
    <property type="project" value="GO_Central"/>
</dbReference>
<evidence type="ECO:0000256" key="6">
    <source>
        <dbReference type="ARBA" id="ARBA00022840"/>
    </source>
</evidence>
<dbReference type="eggNOG" id="KOG1015">
    <property type="taxonomic scope" value="Eukaryota"/>
</dbReference>
<keyword evidence="5 12" id="KW-0347">Helicase</keyword>
<feature type="region of interest" description="Disordered" evidence="9">
    <location>
        <begin position="347"/>
        <end position="389"/>
    </location>
</feature>
<dbReference type="PANTHER" id="PTHR45797">
    <property type="entry name" value="RAD54-LIKE"/>
    <property type="match status" value="1"/>
</dbReference>
<dbReference type="HOGENOM" id="CLU_262007_0_0_1"/>
<evidence type="ECO:0000313" key="13">
    <source>
        <dbReference type="Proteomes" id="UP000007266"/>
    </source>
</evidence>
<evidence type="ECO:0000259" key="11">
    <source>
        <dbReference type="PROSITE" id="PS51194"/>
    </source>
</evidence>
<evidence type="ECO:0000256" key="3">
    <source>
        <dbReference type="ARBA" id="ARBA00022741"/>
    </source>
</evidence>
<feature type="compositionally biased region" description="Basic and acidic residues" evidence="9">
    <location>
        <begin position="437"/>
        <end position="451"/>
    </location>
</feature>
<dbReference type="OrthoDB" id="9900844at2759"/>
<dbReference type="STRING" id="7070.D6WP72"/>
<accession>D6WP72</accession>
<feature type="region of interest" description="Disordered" evidence="9">
    <location>
        <begin position="125"/>
        <end position="153"/>
    </location>
</feature>
<feature type="domain" description="Helicase ATP-binding" evidence="10">
    <location>
        <begin position="667"/>
        <end position="855"/>
    </location>
</feature>
<dbReference type="InParanoid" id="D6WP72"/>
<dbReference type="InterPro" id="IPR014001">
    <property type="entry name" value="Helicase_ATP-bd"/>
</dbReference>
<dbReference type="InterPro" id="IPR044574">
    <property type="entry name" value="ARIP4-like"/>
</dbReference>
<dbReference type="SMART" id="SM00490">
    <property type="entry name" value="HELICc"/>
    <property type="match status" value="1"/>
</dbReference>
<dbReference type="InterPro" id="IPR000330">
    <property type="entry name" value="SNF2_N"/>
</dbReference>